<dbReference type="InterPro" id="IPR021858">
    <property type="entry name" value="Fun_TF"/>
</dbReference>
<sequence length="198" mass="21252">MPIASQCPLVLNCVLALAAGDLAKYQPASSGMASLTCGFYGQAVAGVNLALSHEFDSSGSPRDPRDPSSPRGSNCAHYAQRDDDLLLAVILLCVHEHPPTAVIYPLHLASEVFTSPFLSGSTYKGMLLGQQCRDVFSVILRVSILRHGIALTTGIDEPTVSELRTLLSLRTVQHLGPVTPEMLVQMTKRFRSSIALHA</sequence>
<dbReference type="OrthoDB" id="187139at2759"/>
<feature type="region of interest" description="Disordered" evidence="2">
    <location>
        <begin position="55"/>
        <end position="74"/>
    </location>
</feature>
<evidence type="ECO:0000256" key="1">
    <source>
        <dbReference type="ARBA" id="ARBA00023242"/>
    </source>
</evidence>
<evidence type="ECO:0000313" key="5">
    <source>
        <dbReference type="Proteomes" id="UP000554235"/>
    </source>
</evidence>
<protein>
    <submittedName>
        <fullName evidence="4">Zn(II)2Cys6 transcription factor</fullName>
    </submittedName>
</protein>
<evidence type="ECO:0000256" key="3">
    <source>
        <dbReference type="SAM" id="SignalP"/>
    </source>
</evidence>
<proteinExistence type="predicted"/>
<feature type="signal peptide" evidence="3">
    <location>
        <begin position="1"/>
        <end position="23"/>
    </location>
</feature>
<keyword evidence="1" id="KW-0539">Nucleus</keyword>
<comment type="caution">
    <text evidence="4">The sequence shown here is derived from an EMBL/GenBank/DDBJ whole genome shotgun (WGS) entry which is preliminary data.</text>
</comment>
<keyword evidence="3" id="KW-0732">Signal</keyword>
<evidence type="ECO:0000256" key="2">
    <source>
        <dbReference type="SAM" id="MobiDB-lite"/>
    </source>
</evidence>
<reference evidence="4 5" key="1">
    <citation type="submission" date="2020-01" db="EMBL/GenBank/DDBJ databases">
        <title>Identification and distribution of gene clusters putatively required for synthesis of sphingolipid metabolism inhibitors in phylogenetically diverse species of the filamentous fungus Fusarium.</title>
        <authorList>
            <person name="Kim H.-S."/>
            <person name="Busman M."/>
            <person name="Brown D.W."/>
            <person name="Divon H."/>
            <person name="Uhlig S."/>
            <person name="Proctor R.H."/>
        </authorList>
    </citation>
    <scope>NUCLEOTIDE SEQUENCE [LARGE SCALE GENOMIC DNA]</scope>
    <source>
        <strain evidence="4 5">NRRL 20459</strain>
    </source>
</reference>
<name>A0A8H4L4U5_9HYPO</name>
<organism evidence="4 5">
    <name type="scientific">Fusarium albosuccineum</name>
    <dbReference type="NCBI Taxonomy" id="1237068"/>
    <lineage>
        <taxon>Eukaryota</taxon>
        <taxon>Fungi</taxon>
        <taxon>Dikarya</taxon>
        <taxon>Ascomycota</taxon>
        <taxon>Pezizomycotina</taxon>
        <taxon>Sordariomycetes</taxon>
        <taxon>Hypocreomycetidae</taxon>
        <taxon>Hypocreales</taxon>
        <taxon>Nectriaceae</taxon>
        <taxon>Fusarium</taxon>
        <taxon>Fusarium decemcellulare species complex</taxon>
    </lineage>
</organism>
<feature type="chain" id="PRO_5034672714" evidence="3">
    <location>
        <begin position="24"/>
        <end position="198"/>
    </location>
</feature>
<dbReference type="Proteomes" id="UP000554235">
    <property type="component" value="Unassembled WGS sequence"/>
</dbReference>
<dbReference type="Pfam" id="PF11951">
    <property type="entry name" value="Fungal_trans_2"/>
    <property type="match status" value="1"/>
</dbReference>
<keyword evidence="5" id="KW-1185">Reference proteome</keyword>
<dbReference type="EMBL" id="JAADYS010001675">
    <property type="protein sequence ID" value="KAF4461652.1"/>
    <property type="molecule type" value="Genomic_DNA"/>
</dbReference>
<accession>A0A8H4L4U5</accession>
<evidence type="ECO:0000313" key="4">
    <source>
        <dbReference type="EMBL" id="KAF4461652.1"/>
    </source>
</evidence>
<gene>
    <name evidence="4" type="ORF">FALBO_11547</name>
</gene>
<dbReference type="AlphaFoldDB" id="A0A8H4L4U5"/>